<reference evidence="13" key="1">
    <citation type="submission" date="2020-10" db="EMBL/GenBank/DDBJ databases">
        <authorList>
            <person name="Gilroy R."/>
        </authorList>
    </citation>
    <scope>NUCLEOTIDE SEQUENCE</scope>
    <source>
        <strain evidence="13">CHK152-2871</strain>
    </source>
</reference>
<sequence length="195" mass="21670">MANIITLSRIFLAFIVVALLFLKSNVATLTALILTIFVMWFDGLDGYIARKFNETSKLGAVLDIMGDRIVENVFWITFCALGWLNVAIPIIVLTRGIITDSLRSLALAQGYTAFGEKTMMQGKVAKFIVASNFSRFTYALCKAVAFLFIIAGHLSFNYDHTILAIGIICAYIAVAFCVLRGIPVIFESKRFFEVK</sequence>
<dbReference type="InterPro" id="IPR048254">
    <property type="entry name" value="CDP_ALCOHOL_P_TRANSF_CS"/>
</dbReference>
<keyword evidence="7" id="KW-0443">Lipid metabolism</keyword>
<dbReference type="InterPro" id="IPR043130">
    <property type="entry name" value="CDP-OH_PTrfase_TM_dom"/>
</dbReference>
<evidence type="ECO:0000256" key="1">
    <source>
        <dbReference type="ARBA" id="ARBA00004141"/>
    </source>
</evidence>
<gene>
    <name evidence="13" type="ORF">IAA86_04105</name>
</gene>
<feature type="transmembrane region" description="Helical" evidence="12">
    <location>
        <begin position="162"/>
        <end position="186"/>
    </location>
</feature>
<dbReference type="GO" id="GO:0046474">
    <property type="term" value="P:glycerophospholipid biosynthetic process"/>
    <property type="evidence" value="ECO:0007669"/>
    <property type="project" value="TreeGrafter"/>
</dbReference>
<protein>
    <submittedName>
        <fullName evidence="13">CDP-alcohol phosphatidyltransferase family protein</fullName>
    </submittedName>
</protein>
<evidence type="ECO:0000256" key="6">
    <source>
        <dbReference type="ARBA" id="ARBA00022989"/>
    </source>
</evidence>
<feature type="transmembrane region" description="Helical" evidence="12">
    <location>
        <begin position="73"/>
        <end position="93"/>
    </location>
</feature>
<organism evidence="13 14">
    <name type="scientific">Candidatus Galligastranaerophilus intestinavium</name>
    <dbReference type="NCBI Taxonomy" id="2840836"/>
    <lineage>
        <taxon>Bacteria</taxon>
        <taxon>Candidatus Galligastranaerophilus</taxon>
    </lineage>
</organism>
<dbReference type="Pfam" id="PF01066">
    <property type="entry name" value="CDP-OH_P_transf"/>
    <property type="match status" value="1"/>
</dbReference>
<keyword evidence="5 12" id="KW-0812">Transmembrane</keyword>
<evidence type="ECO:0000256" key="12">
    <source>
        <dbReference type="SAM" id="Phobius"/>
    </source>
</evidence>
<name>A0A9D1FI72_9BACT</name>
<dbReference type="PANTHER" id="PTHR14269">
    <property type="entry name" value="CDP-DIACYLGLYCEROL--GLYCEROL-3-PHOSPHATE 3-PHOSPHATIDYLTRANSFERASE-RELATED"/>
    <property type="match status" value="1"/>
</dbReference>
<evidence type="ECO:0000256" key="8">
    <source>
        <dbReference type="ARBA" id="ARBA00023136"/>
    </source>
</evidence>
<evidence type="ECO:0000256" key="10">
    <source>
        <dbReference type="ARBA" id="ARBA00023264"/>
    </source>
</evidence>
<evidence type="ECO:0000256" key="3">
    <source>
        <dbReference type="ARBA" id="ARBA00022516"/>
    </source>
</evidence>
<keyword evidence="8 12" id="KW-0472">Membrane</keyword>
<dbReference type="PROSITE" id="PS00379">
    <property type="entry name" value="CDP_ALCOHOL_P_TRANSF"/>
    <property type="match status" value="1"/>
</dbReference>
<evidence type="ECO:0000256" key="11">
    <source>
        <dbReference type="RuleBase" id="RU003750"/>
    </source>
</evidence>
<dbReference type="InterPro" id="IPR050324">
    <property type="entry name" value="CDP-alcohol_PTase-I"/>
</dbReference>
<keyword evidence="4 11" id="KW-0808">Transferase</keyword>
<keyword evidence="6 12" id="KW-1133">Transmembrane helix</keyword>
<evidence type="ECO:0000256" key="2">
    <source>
        <dbReference type="ARBA" id="ARBA00010441"/>
    </source>
</evidence>
<comment type="similarity">
    <text evidence="2 11">Belongs to the CDP-alcohol phosphatidyltransferase class-I family.</text>
</comment>
<feature type="transmembrane region" description="Helical" evidence="12">
    <location>
        <begin position="12"/>
        <end position="41"/>
    </location>
</feature>
<keyword evidence="3" id="KW-0444">Lipid biosynthesis</keyword>
<proteinExistence type="inferred from homology"/>
<dbReference type="GO" id="GO:0008444">
    <property type="term" value="F:CDP-diacylglycerol-glycerol-3-phosphate 3-phosphatidyltransferase activity"/>
    <property type="evidence" value="ECO:0007669"/>
    <property type="project" value="InterPro"/>
</dbReference>
<dbReference type="PANTHER" id="PTHR14269:SF11">
    <property type="entry name" value="CDP-DIACYLGLYCEROL--GLYCEROL-3-PHOSPHATE 3-PHOSPHATIDYLTRANSFERASE"/>
    <property type="match status" value="1"/>
</dbReference>
<dbReference type="Proteomes" id="UP000886865">
    <property type="component" value="Unassembled WGS sequence"/>
</dbReference>
<dbReference type="InterPro" id="IPR000462">
    <property type="entry name" value="CDP-OH_P_trans"/>
</dbReference>
<feature type="transmembrane region" description="Helical" evidence="12">
    <location>
        <begin position="136"/>
        <end position="156"/>
    </location>
</feature>
<dbReference type="GO" id="GO:0016020">
    <property type="term" value="C:membrane"/>
    <property type="evidence" value="ECO:0007669"/>
    <property type="project" value="UniProtKB-SubCell"/>
</dbReference>
<dbReference type="Gene3D" id="1.20.120.1760">
    <property type="match status" value="1"/>
</dbReference>
<evidence type="ECO:0000313" key="13">
    <source>
        <dbReference type="EMBL" id="HIS74188.1"/>
    </source>
</evidence>
<dbReference type="EMBL" id="DVJQ01000034">
    <property type="protein sequence ID" value="HIS74188.1"/>
    <property type="molecule type" value="Genomic_DNA"/>
</dbReference>
<keyword evidence="9" id="KW-0594">Phospholipid biosynthesis</keyword>
<dbReference type="InterPro" id="IPR004570">
    <property type="entry name" value="Phosphatidylglycerol_P_synth"/>
</dbReference>
<comment type="subcellular location">
    <subcellularLocation>
        <location evidence="1">Membrane</location>
        <topology evidence="1">Multi-pass membrane protein</topology>
    </subcellularLocation>
</comment>
<evidence type="ECO:0000313" key="14">
    <source>
        <dbReference type="Proteomes" id="UP000886865"/>
    </source>
</evidence>
<accession>A0A9D1FI72</accession>
<comment type="caution">
    <text evidence="13">The sequence shown here is derived from an EMBL/GenBank/DDBJ whole genome shotgun (WGS) entry which is preliminary data.</text>
</comment>
<evidence type="ECO:0000256" key="4">
    <source>
        <dbReference type="ARBA" id="ARBA00022679"/>
    </source>
</evidence>
<evidence type="ECO:0000256" key="7">
    <source>
        <dbReference type="ARBA" id="ARBA00023098"/>
    </source>
</evidence>
<keyword evidence="10" id="KW-1208">Phospholipid metabolism</keyword>
<dbReference type="AlphaFoldDB" id="A0A9D1FI72"/>
<dbReference type="PIRSF" id="PIRSF000847">
    <property type="entry name" value="Phos_ph_gly_syn"/>
    <property type="match status" value="1"/>
</dbReference>
<evidence type="ECO:0000256" key="5">
    <source>
        <dbReference type="ARBA" id="ARBA00022692"/>
    </source>
</evidence>
<reference evidence="13" key="2">
    <citation type="journal article" date="2021" name="PeerJ">
        <title>Extensive microbial diversity within the chicken gut microbiome revealed by metagenomics and culture.</title>
        <authorList>
            <person name="Gilroy R."/>
            <person name="Ravi A."/>
            <person name="Getino M."/>
            <person name="Pursley I."/>
            <person name="Horton D.L."/>
            <person name="Alikhan N.F."/>
            <person name="Baker D."/>
            <person name="Gharbi K."/>
            <person name="Hall N."/>
            <person name="Watson M."/>
            <person name="Adriaenssens E.M."/>
            <person name="Foster-Nyarko E."/>
            <person name="Jarju S."/>
            <person name="Secka A."/>
            <person name="Antonio M."/>
            <person name="Oren A."/>
            <person name="Chaudhuri R.R."/>
            <person name="La Ragione R."/>
            <person name="Hildebrand F."/>
            <person name="Pallen M.J."/>
        </authorList>
    </citation>
    <scope>NUCLEOTIDE SEQUENCE</scope>
    <source>
        <strain evidence="13">CHK152-2871</strain>
    </source>
</reference>
<evidence type="ECO:0000256" key="9">
    <source>
        <dbReference type="ARBA" id="ARBA00023209"/>
    </source>
</evidence>